<evidence type="ECO:0000259" key="2">
    <source>
        <dbReference type="Pfam" id="PF21789"/>
    </source>
</evidence>
<dbReference type="InterPro" id="IPR048367">
    <property type="entry name" value="TNP-like_RNaseH_C"/>
</dbReference>
<organism evidence="3 4">
    <name type="scientific">Dryococelus australis</name>
    <dbReference type="NCBI Taxonomy" id="614101"/>
    <lineage>
        <taxon>Eukaryota</taxon>
        <taxon>Metazoa</taxon>
        <taxon>Ecdysozoa</taxon>
        <taxon>Arthropoda</taxon>
        <taxon>Hexapoda</taxon>
        <taxon>Insecta</taxon>
        <taxon>Pterygota</taxon>
        <taxon>Neoptera</taxon>
        <taxon>Polyneoptera</taxon>
        <taxon>Phasmatodea</taxon>
        <taxon>Verophasmatodea</taxon>
        <taxon>Anareolatae</taxon>
        <taxon>Phasmatidae</taxon>
        <taxon>Eurycanthinae</taxon>
        <taxon>Dryococelus</taxon>
    </lineage>
</organism>
<evidence type="ECO:0000313" key="4">
    <source>
        <dbReference type="Proteomes" id="UP001159363"/>
    </source>
</evidence>
<dbReference type="EMBL" id="JARBHB010000008">
    <property type="protein sequence ID" value="KAJ8876824.1"/>
    <property type="molecule type" value="Genomic_DNA"/>
</dbReference>
<keyword evidence="4" id="KW-1185">Reference proteome</keyword>
<dbReference type="PANTHER" id="PTHR48257:SF1">
    <property type="match status" value="1"/>
</dbReference>
<protein>
    <recommendedName>
        <fullName evidence="5">Transposable element P transposase</fullName>
    </recommendedName>
</protein>
<gene>
    <name evidence="3" type="ORF">PR048_021271</name>
</gene>
<feature type="domain" description="Transposable element P transposase-like GTP-binding insertion" evidence="1">
    <location>
        <begin position="63"/>
        <end position="178"/>
    </location>
</feature>
<feature type="domain" description="Transposable element P transposase-like RNase H C-terminal" evidence="2">
    <location>
        <begin position="244"/>
        <end position="278"/>
    </location>
</feature>
<evidence type="ECO:0008006" key="5">
    <source>
        <dbReference type="Google" id="ProtNLM"/>
    </source>
</evidence>
<evidence type="ECO:0000313" key="3">
    <source>
        <dbReference type="EMBL" id="KAJ8876824.1"/>
    </source>
</evidence>
<accession>A0ABQ9GXU1</accession>
<dbReference type="Proteomes" id="UP001159363">
    <property type="component" value="Chromosome 7"/>
</dbReference>
<dbReference type="InterPro" id="IPR048366">
    <property type="entry name" value="TNP-like_GBD"/>
</dbReference>
<dbReference type="PANTHER" id="PTHR48257">
    <property type="match status" value="1"/>
</dbReference>
<reference evidence="3 4" key="1">
    <citation type="submission" date="2023-02" db="EMBL/GenBank/DDBJ databases">
        <title>LHISI_Scaffold_Assembly.</title>
        <authorList>
            <person name="Stuart O.P."/>
            <person name="Cleave R."/>
            <person name="Magrath M.J.L."/>
            <person name="Mikheyev A.S."/>
        </authorList>
    </citation>
    <scope>NUCLEOTIDE SEQUENCE [LARGE SCALE GENOMIC DNA]</scope>
    <source>
        <strain evidence="3">Daus_M_001</strain>
        <tissue evidence="3">Leg muscle</tissue>
    </source>
</reference>
<dbReference type="Pfam" id="PF21788">
    <property type="entry name" value="TNP-like_GBD"/>
    <property type="match status" value="1"/>
</dbReference>
<comment type="caution">
    <text evidence="3">The sequence shown here is derived from an EMBL/GenBank/DDBJ whole genome shotgun (WGS) entry which is preliminary data.</text>
</comment>
<sequence>MKCIILLEKSGTIIHGIISDGATTNRKLWSEFGIAGKLNDTKCSFIHPLNDNRKFFVFSDAPHLVKNIRNRLFNKKQLKLNHDVLSVKWEHFEILHNNDSLLPAGLGVCSRISKHHICLNSASEMSVSLATQIFSHSMAVGLNFYKNRKTKGLEDSGSTIGFYFKINSMFDAINRRFPTEGLRSNSKDFEWLNDWEDAFTKGCISEKDILSKSTFEELRVTLNSTIQLSKYLLEKCDFKYVLTNKCNQDALERFFGTIRQAGGQNDHPATPTFLQLYKLLSLYSILKAPKYENCVVEDDKPERPLISVSYIKYIFTKEAKQNSLLEVLKQKLDGLVHHEQWESCDIVEHDYMCAQVVDCLIYYVTGYLCRQIMKYTKYDSCKNVFTAPVTYSQYYEAQLVNYKTMGKLIHPNHNFFKLIREVESAFCRFASSTDVYEKTLTYIIDHCYFSFPCRMHKYEVFSYAVNYYIHMRMRQYSFQMNKELDKTNATKKKIAKLVHS</sequence>
<evidence type="ECO:0000259" key="1">
    <source>
        <dbReference type="Pfam" id="PF21788"/>
    </source>
</evidence>
<proteinExistence type="predicted"/>
<dbReference type="Pfam" id="PF21789">
    <property type="entry name" value="TNP-like_RNaseH_C"/>
    <property type="match status" value="1"/>
</dbReference>
<name>A0ABQ9GXU1_9NEOP</name>